<dbReference type="SMART" id="SM00387">
    <property type="entry name" value="HATPase_c"/>
    <property type="match status" value="1"/>
</dbReference>
<comment type="catalytic activity">
    <reaction evidence="1">
        <text>ATP + protein L-histidine = ADP + protein N-phospho-L-histidine.</text>
        <dbReference type="EC" id="2.7.13.3"/>
    </reaction>
</comment>
<keyword evidence="16" id="KW-1185">Reference proteome</keyword>
<feature type="transmembrane region" description="Helical" evidence="12">
    <location>
        <begin position="181"/>
        <end position="203"/>
    </location>
</feature>
<dbReference type="GO" id="GO:0016301">
    <property type="term" value="F:kinase activity"/>
    <property type="evidence" value="ECO:0007669"/>
    <property type="project" value="UniProtKB-KW"/>
</dbReference>
<gene>
    <name evidence="15" type="ORF">QQ055_02995</name>
</gene>
<dbReference type="InterPro" id="IPR036890">
    <property type="entry name" value="HATPase_C_sf"/>
</dbReference>
<evidence type="ECO:0000256" key="4">
    <source>
        <dbReference type="ARBA" id="ARBA00022475"/>
    </source>
</evidence>
<keyword evidence="8 15" id="KW-0418">Kinase</keyword>
<dbReference type="PROSITE" id="PS50885">
    <property type="entry name" value="HAMP"/>
    <property type="match status" value="1"/>
</dbReference>
<keyword evidence="7" id="KW-0547">Nucleotide-binding</keyword>
<dbReference type="SUPFAM" id="SSF55874">
    <property type="entry name" value="ATPase domain of HSP90 chaperone/DNA topoisomerase II/histidine kinase"/>
    <property type="match status" value="1"/>
</dbReference>
<evidence type="ECO:0000256" key="2">
    <source>
        <dbReference type="ARBA" id="ARBA00004651"/>
    </source>
</evidence>
<evidence type="ECO:0000313" key="16">
    <source>
        <dbReference type="Proteomes" id="UP001230986"/>
    </source>
</evidence>
<evidence type="ECO:0000256" key="11">
    <source>
        <dbReference type="ARBA" id="ARBA00023136"/>
    </source>
</evidence>
<dbReference type="Pfam" id="PF00672">
    <property type="entry name" value="HAMP"/>
    <property type="match status" value="1"/>
</dbReference>
<dbReference type="PRINTS" id="PR00344">
    <property type="entry name" value="BCTRLSENSOR"/>
</dbReference>
<keyword evidence="6" id="KW-0808">Transferase</keyword>
<dbReference type="PANTHER" id="PTHR45528">
    <property type="entry name" value="SENSOR HISTIDINE KINASE CPXA"/>
    <property type="match status" value="1"/>
</dbReference>
<dbReference type="InterPro" id="IPR004358">
    <property type="entry name" value="Sig_transdc_His_kin-like_C"/>
</dbReference>
<evidence type="ECO:0000256" key="3">
    <source>
        <dbReference type="ARBA" id="ARBA00012438"/>
    </source>
</evidence>
<dbReference type="Gene3D" id="3.30.565.10">
    <property type="entry name" value="Histidine kinase-like ATPase, C-terminal domain"/>
    <property type="match status" value="1"/>
</dbReference>
<evidence type="ECO:0000256" key="7">
    <source>
        <dbReference type="ARBA" id="ARBA00022741"/>
    </source>
</evidence>
<evidence type="ECO:0000256" key="1">
    <source>
        <dbReference type="ARBA" id="ARBA00000085"/>
    </source>
</evidence>
<keyword evidence="12" id="KW-1133">Transmembrane helix</keyword>
<dbReference type="InterPro" id="IPR005467">
    <property type="entry name" value="His_kinase_dom"/>
</dbReference>
<dbReference type="PROSITE" id="PS50109">
    <property type="entry name" value="HIS_KIN"/>
    <property type="match status" value="1"/>
</dbReference>
<evidence type="ECO:0000256" key="5">
    <source>
        <dbReference type="ARBA" id="ARBA00022553"/>
    </source>
</evidence>
<dbReference type="RefSeq" id="WP_284476272.1">
    <property type="nucleotide sequence ID" value="NZ_JASVEJ010000011.1"/>
</dbReference>
<evidence type="ECO:0000256" key="8">
    <source>
        <dbReference type="ARBA" id="ARBA00022777"/>
    </source>
</evidence>
<dbReference type="Proteomes" id="UP001230986">
    <property type="component" value="Unassembled WGS sequence"/>
</dbReference>
<keyword evidence="4" id="KW-1003">Cell membrane</keyword>
<evidence type="ECO:0000313" key="15">
    <source>
        <dbReference type="EMBL" id="MDL5056436.1"/>
    </source>
</evidence>
<sequence length="478" mass="53123">MNLRQKLLTTFGGLALLALTTAGMTVWAIAQWQSSNAQLEAHYERSLLLQRIQASVFRAFKEVPDAVSGGDLDAAEEFDAFLGPIETDFERWAALADTAEEEQQVQEVRLAYQRLVASAQQVFALVDAGQRREAFVLLEGELEDEDFESFQTLTEQAIASDRDYRSSVHRQVQRTLDTTRIVLAIAAFGTTSLILLLFAYLASDLFSPLREVKQALEDVTTGDFQRQLDEERADEIGDIHRAFNQMMAALQLREQMAGLGAIPAHSEPVWQERPSRVTLHRLVSQLRSRVTQLNSEVNGNGATAVIPKQELIQQLDRLLQAVTRVTEFGFPLDLNLARTDIRTLIYEVLLRFHDELAQRAISLELDIGPEVKFATVDRLKLREAIGELVRNALAALPEIGGRVGVRANLSTEGTELLIEVADNGRGAELPLVSLESEDRPGVGLQLTRAIVEQHGGHLVIDSQPGVGTYVQMQLPLRD</sequence>
<dbReference type="CDD" id="cd06225">
    <property type="entry name" value="HAMP"/>
    <property type="match status" value="1"/>
</dbReference>
<evidence type="ECO:0000256" key="6">
    <source>
        <dbReference type="ARBA" id="ARBA00022679"/>
    </source>
</evidence>
<keyword evidence="5" id="KW-0597">Phosphoprotein</keyword>
<feature type="domain" description="HAMP" evidence="14">
    <location>
        <begin position="203"/>
        <end position="255"/>
    </location>
</feature>
<dbReference type="Gene3D" id="6.10.340.10">
    <property type="match status" value="1"/>
</dbReference>
<dbReference type="SMART" id="SM00304">
    <property type="entry name" value="HAMP"/>
    <property type="match status" value="1"/>
</dbReference>
<name>A0ABT7LWN8_9CYAN</name>
<evidence type="ECO:0000256" key="10">
    <source>
        <dbReference type="ARBA" id="ARBA00023012"/>
    </source>
</evidence>
<organism evidence="15 16">
    <name type="scientific">Geitlerinema calcuttense NRMC-F 0142</name>
    <dbReference type="NCBI Taxonomy" id="2922238"/>
    <lineage>
        <taxon>Bacteria</taxon>
        <taxon>Bacillati</taxon>
        <taxon>Cyanobacteriota</taxon>
        <taxon>Cyanophyceae</taxon>
        <taxon>Geitlerinematales</taxon>
        <taxon>Geitlerinemataceae</taxon>
        <taxon>Geitlerinema</taxon>
    </lineage>
</organism>
<proteinExistence type="predicted"/>
<dbReference type="EC" id="2.7.13.3" evidence="3"/>
<reference evidence="15 16" key="1">
    <citation type="submission" date="2023-06" db="EMBL/GenBank/DDBJ databases">
        <title>Whole genome sequence of Oscillatoria calcuttensis NRMC-F 0142.</title>
        <authorList>
            <person name="Shakena Fathima T."/>
            <person name="Muralitharan G."/>
            <person name="Thajuddin N."/>
        </authorList>
    </citation>
    <scope>NUCLEOTIDE SEQUENCE [LARGE SCALE GENOMIC DNA]</scope>
    <source>
        <strain evidence="15 16">NRMC-F 0142</strain>
    </source>
</reference>
<dbReference type="EMBL" id="JASVEJ010000011">
    <property type="protein sequence ID" value="MDL5056436.1"/>
    <property type="molecule type" value="Genomic_DNA"/>
</dbReference>
<evidence type="ECO:0000259" key="14">
    <source>
        <dbReference type="PROSITE" id="PS50885"/>
    </source>
</evidence>
<dbReference type="InterPro" id="IPR003660">
    <property type="entry name" value="HAMP_dom"/>
</dbReference>
<keyword evidence="10" id="KW-0902">Two-component regulatory system</keyword>
<keyword evidence="11 12" id="KW-0472">Membrane</keyword>
<dbReference type="SUPFAM" id="SSF158472">
    <property type="entry name" value="HAMP domain-like"/>
    <property type="match status" value="1"/>
</dbReference>
<dbReference type="InterPro" id="IPR050398">
    <property type="entry name" value="HssS/ArlS-like"/>
</dbReference>
<dbReference type="Pfam" id="PF02518">
    <property type="entry name" value="HATPase_c"/>
    <property type="match status" value="1"/>
</dbReference>
<protein>
    <recommendedName>
        <fullName evidence="3">histidine kinase</fullName>
        <ecNumber evidence="3">2.7.13.3</ecNumber>
    </recommendedName>
</protein>
<comment type="caution">
    <text evidence="15">The sequence shown here is derived from an EMBL/GenBank/DDBJ whole genome shotgun (WGS) entry which is preliminary data.</text>
</comment>
<evidence type="ECO:0000259" key="13">
    <source>
        <dbReference type="PROSITE" id="PS50109"/>
    </source>
</evidence>
<evidence type="ECO:0000256" key="9">
    <source>
        <dbReference type="ARBA" id="ARBA00022840"/>
    </source>
</evidence>
<feature type="domain" description="Histidine kinase" evidence="13">
    <location>
        <begin position="281"/>
        <end position="478"/>
    </location>
</feature>
<accession>A0ABT7LWN8</accession>
<evidence type="ECO:0000256" key="12">
    <source>
        <dbReference type="SAM" id="Phobius"/>
    </source>
</evidence>
<dbReference type="InterPro" id="IPR003594">
    <property type="entry name" value="HATPase_dom"/>
</dbReference>
<keyword evidence="9" id="KW-0067">ATP-binding</keyword>
<keyword evidence="12" id="KW-0812">Transmembrane</keyword>
<dbReference type="PANTHER" id="PTHR45528:SF1">
    <property type="entry name" value="SENSOR HISTIDINE KINASE CPXA"/>
    <property type="match status" value="1"/>
</dbReference>
<comment type="subcellular location">
    <subcellularLocation>
        <location evidence="2">Cell membrane</location>
        <topology evidence="2">Multi-pass membrane protein</topology>
    </subcellularLocation>
</comment>